<keyword evidence="8 11" id="KW-0472">Membrane</keyword>
<keyword evidence="6" id="KW-0677">Repeat</keyword>
<dbReference type="InterPro" id="IPR035897">
    <property type="entry name" value="Toll_tir_struct_dom_sf"/>
</dbReference>
<dbReference type="PRINTS" id="PR00019">
    <property type="entry name" value="LEURICHRPT"/>
</dbReference>
<dbReference type="GO" id="GO:0071944">
    <property type="term" value="C:cell periphery"/>
    <property type="evidence" value="ECO:0007669"/>
    <property type="project" value="UniProtKB-ARBA"/>
</dbReference>
<evidence type="ECO:0000256" key="5">
    <source>
        <dbReference type="ARBA" id="ARBA00022729"/>
    </source>
</evidence>
<accession>A0A7M7QK46</accession>
<proteinExistence type="inferred from homology"/>
<keyword evidence="9" id="KW-0675">Receptor</keyword>
<keyword evidence="15" id="KW-1185">Reference proteome</keyword>
<dbReference type="Pfam" id="PF13676">
    <property type="entry name" value="TIR_2"/>
    <property type="match status" value="1"/>
</dbReference>
<dbReference type="PANTHER" id="PTHR24366">
    <property type="entry name" value="IG(IMMUNOGLOBULIN) AND LRR(LEUCINE RICH REPEAT) DOMAINS"/>
    <property type="match status" value="1"/>
</dbReference>
<dbReference type="FunFam" id="3.80.10.10:FF:001164">
    <property type="entry name" value="GH01279p"/>
    <property type="match status" value="2"/>
</dbReference>
<protein>
    <recommendedName>
        <fullName evidence="13">TIR domain-containing protein</fullName>
    </recommendedName>
</protein>
<dbReference type="SMART" id="SM00082">
    <property type="entry name" value="LRRCT"/>
    <property type="match status" value="1"/>
</dbReference>
<dbReference type="SMART" id="SM00364">
    <property type="entry name" value="LRR_BAC"/>
    <property type="match status" value="7"/>
</dbReference>
<feature type="chain" id="PRO_5029749831" description="TIR domain-containing protein" evidence="12">
    <location>
        <begin position="28"/>
        <end position="1371"/>
    </location>
</feature>
<dbReference type="GeneID" id="100117369"/>
<keyword evidence="7 11" id="KW-1133">Transmembrane helix</keyword>
<dbReference type="GO" id="GO:0007165">
    <property type="term" value="P:signal transduction"/>
    <property type="evidence" value="ECO:0007669"/>
    <property type="project" value="InterPro"/>
</dbReference>
<evidence type="ECO:0000256" key="10">
    <source>
        <dbReference type="SAM" id="MobiDB-lite"/>
    </source>
</evidence>
<evidence type="ECO:0000256" key="4">
    <source>
        <dbReference type="ARBA" id="ARBA00022692"/>
    </source>
</evidence>
<feature type="compositionally biased region" description="Basic residues" evidence="10">
    <location>
        <begin position="1249"/>
        <end position="1267"/>
    </location>
</feature>
<evidence type="ECO:0000256" key="12">
    <source>
        <dbReference type="SAM" id="SignalP"/>
    </source>
</evidence>
<dbReference type="GO" id="GO:0016020">
    <property type="term" value="C:membrane"/>
    <property type="evidence" value="ECO:0007669"/>
    <property type="project" value="UniProtKB-SubCell"/>
</dbReference>
<sequence length="1371" mass="151746">MESSARCKVLLALLLLLLLQASGLARARSISSLEAPRGCSWRRDNSSEDAPAHQSGLLCRVRNIASAASLLGNLSGLQAESVSSLQLECGEPLHYESQFEPIGTGFLSALPRLERLELEHCRLRNLPAGAFAAAPALRRLAIRAPGADWSSALGMDLHRDALRGLPELLELELADSNIWSLPAEFLCPAAGLRLLNLTRNRLQELASLGLAEPSSANCAQSLESLDLSGNELSALPEHAFAGLRGLGVLRLQDNAIAAVGDHALAGLHGLRSLNISSNRLVALPPELFARTRELRELVLSNNSLAVLAPGLLDGLQQLQSLDLSRNELTSRWVNRDTFARLGRLALLDLSYNALSKIDAQVFRGLGQLQVLNLEHNRIDSLADECFGSLGSLRWLSLSHNRLVRFEAAHSRGLAQLNQLFLDDNKLQFVHQAAFRNLSRLQDLTLNGNGLSAVPEAVRELRELQTIDLGNNRIADIGHDTFHGLDKLFGLRLVDNKLENISRKAFASLPSLQILNLGSNAIRHVEQAAFARNAHLKAIRLDDNQLTEMHGLFRDLAHLVFLNISDNKLLWFNYGDLPASLEWLDIHSNQISELSSDFSAGSGVGGLNELRISELDASFNRIEEIGEGSLPNSVEKLYLNNNRIRTVAPATFMQKTRLKKVALQANEIRHLDAAAIELQPVPSERELPQFFIGENPLLCDCTMEWLLRINELSRSRQHPRVLDLEEVSCDMVHGRAAPKRPLLSLKSKDFVCRYQSHCFAICHCCDFDACDCEMTCPDNCSCYHDHSWSSNVVDCSNAGYRFVPERIPMDATEIYLDGNELGELGSHLFIGKRKLEVLFLNNSGISGLHNRTFNGAESLKVLHLESNALRELKGFEFEQLEQLHELYLDHNAIAQVSNSTFRKMKSLELLRLNNNRIVDFRPWEAVSNQRASVSLEGNAWSCDCANAARLRAWLAEHRGQDLAERMYCRDGVESIAQAIQRCAADPSTEAVSIGVHNTPLIGGNFVPLLAGALVVIIAVCLFVALGFAFRQDVRLWAHARYGLRLGKLSSGPRAEEEHDRMFDGYVVCSERDEDFVSRCLAPELEQTGLTLCLQWRDLASTRPQDALLPGAAAAKRIILALSPVFLANEWQEPEFRAALRAALESIRPTSRRRRVIVLLAADIPSRDPELQLLLQTCTVIVWSEKRFWEKLRFAMPDSQDGSGCSGKRKPGQQQHRLPEQRIPARYGTAPTVLVDAWASKPVAAGPAPVHQHHQHHQHHPHHPHHPHHQPAQQPAPGALHAPTPTPTQSTYVSSASSRTEDEDSGHEQHQLQHHHLQQTAGYSALHPGGAQRPASLSSRSSHLYSTIPELAVQANAFGGPAGMPMNPRTYFV</sequence>
<dbReference type="InterPro" id="IPR000157">
    <property type="entry name" value="TIR_dom"/>
</dbReference>
<dbReference type="Pfam" id="PF13855">
    <property type="entry name" value="LRR_8"/>
    <property type="match status" value="5"/>
</dbReference>
<dbReference type="InterPro" id="IPR000483">
    <property type="entry name" value="Cys-rich_flank_reg_C"/>
</dbReference>
<comment type="subcellular location">
    <subcellularLocation>
        <location evidence="1">Membrane</location>
        <topology evidence="1">Single-pass type I membrane protein</topology>
    </subcellularLocation>
</comment>
<dbReference type="InterPro" id="IPR001611">
    <property type="entry name" value="Leu-rich_rpt"/>
</dbReference>
<evidence type="ECO:0000256" key="2">
    <source>
        <dbReference type="ARBA" id="ARBA00009634"/>
    </source>
</evidence>
<dbReference type="SUPFAM" id="SSF52200">
    <property type="entry name" value="Toll/Interleukin receptor TIR domain"/>
    <property type="match status" value="1"/>
</dbReference>
<dbReference type="SMART" id="SM00369">
    <property type="entry name" value="LRR_TYP"/>
    <property type="match status" value="22"/>
</dbReference>
<reference evidence="14" key="1">
    <citation type="submission" date="2021-01" db="UniProtKB">
        <authorList>
            <consortium name="EnsemblMetazoa"/>
        </authorList>
    </citation>
    <scope>IDENTIFICATION</scope>
</reference>
<dbReference type="PROSITE" id="PS50104">
    <property type="entry name" value="TIR"/>
    <property type="match status" value="1"/>
</dbReference>
<keyword evidence="4 11" id="KW-0812">Transmembrane</keyword>
<dbReference type="InParanoid" id="A0A7M7QK46"/>
<evidence type="ECO:0000256" key="9">
    <source>
        <dbReference type="ARBA" id="ARBA00023170"/>
    </source>
</evidence>
<evidence type="ECO:0000256" key="7">
    <source>
        <dbReference type="ARBA" id="ARBA00022989"/>
    </source>
</evidence>
<evidence type="ECO:0000256" key="8">
    <source>
        <dbReference type="ARBA" id="ARBA00023136"/>
    </source>
</evidence>
<evidence type="ECO:0000256" key="1">
    <source>
        <dbReference type="ARBA" id="ARBA00004479"/>
    </source>
</evidence>
<dbReference type="SMR" id="A0A7M7QK46"/>
<evidence type="ECO:0000313" key="14">
    <source>
        <dbReference type="EnsemblMetazoa" id="XP_031788875"/>
    </source>
</evidence>
<dbReference type="KEGG" id="nvi:100117369"/>
<dbReference type="Gene3D" id="3.80.10.10">
    <property type="entry name" value="Ribonuclease Inhibitor"/>
    <property type="match status" value="6"/>
</dbReference>
<feature type="transmembrane region" description="Helical" evidence="11">
    <location>
        <begin position="1004"/>
        <end position="1028"/>
    </location>
</feature>
<feature type="compositionally biased region" description="Low complexity" evidence="10">
    <location>
        <begin position="1268"/>
        <end position="1281"/>
    </location>
</feature>
<keyword evidence="5 12" id="KW-0732">Signal</keyword>
<dbReference type="EnsemblMetazoa" id="XM_031933015">
    <property type="protein sequence ID" value="XP_031788875"/>
    <property type="gene ID" value="LOC100117369"/>
</dbReference>
<dbReference type="SUPFAM" id="SSF52058">
    <property type="entry name" value="L domain-like"/>
    <property type="match status" value="3"/>
</dbReference>
<evidence type="ECO:0000259" key="13">
    <source>
        <dbReference type="PROSITE" id="PS50104"/>
    </source>
</evidence>
<dbReference type="Proteomes" id="UP000002358">
    <property type="component" value="Unassembled WGS sequence"/>
</dbReference>
<keyword evidence="3" id="KW-0433">Leucine-rich repeat</keyword>
<dbReference type="RefSeq" id="XP_031788875.1">
    <property type="nucleotide sequence ID" value="XM_031933015.2"/>
</dbReference>
<feature type="domain" description="TIR" evidence="13">
    <location>
        <begin position="1059"/>
        <end position="1194"/>
    </location>
</feature>
<feature type="compositionally biased region" description="Polar residues" evidence="10">
    <location>
        <begin position="1285"/>
        <end position="1296"/>
    </location>
</feature>
<feature type="region of interest" description="Disordered" evidence="10">
    <location>
        <begin position="1196"/>
        <end position="1224"/>
    </location>
</feature>
<evidence type="ECO:0000256" key="6">
    <source>
        <dbReference type="ARBA" id="ARBA00022737"/>
    </source>
</evidence>
<dbReference type="SMART" id="SM00255">
    <property type="entry name" value="TIR"/>
    <property type="match status" value="1"/>
</dbReference>
<name>A0A7M7QK46_NASVI</name>
<dbReference type="InterPro" id="IPR032675">
    <property type="entry name" value="LRR_dom_sf"/>
</dbReference>
<dbReference type="Pfam" id="PF00560">
    <property type="entry name" value="LRR_1"/>
    <property type="match status" value="1"/>
</dbReference>
<dbReference type="PROSITE" id="PS51450">
    <property type="entry name" value="LRR"/>
    <property type="match status" value="5"/>
</dbReference>
<evidence type="ECO:0000313" key="15">
    <source>
        <dbReference type="Proteomes" id="UP000002358"/>
    </source>
</evidence>
<evidence type="ECO:0000256" key="3">
    <source>
        <dbReference type="ARBA" id="ARBA00022614"/>
    </source>
</evidence>
<organism evidence="14 15">
    <name type="scientific">Nasonia vitripennis</name>
    <name type="common">Parasitic wasp</name>
    <dbReference type="NCBI Taxonomy" id="7425"/>
    <lineage>
        <taxon>Eukaryota</taxon>
        <taxon>Metazoa</taxon>
        <taxon>Ecdysozoa</taxon>
        <taxon>Arthropoda</taxon>
        <taxon>Hexapoda</taxon>
        <taxon>Insecta</taxon>
        <taxon>Pterygota</taxon>
        <taxon>Neoptera</taxon>
        <taxon>Endopterygota</taxon>
        <taxon>Hymenoptera</taxon>
        <taxon>Apocrita</taxon>
        <taxon>Proctotrupomorpha</taxon>
        <taxon>Chalcidoidea</taxon>
        <taxon>Pteromalidae</taxon>
        <taxon>Pteromalinae</taxon>
        <taxon>Nasonia</taxon>
    </lineage>
</organism>
<dbReference type="Gene3D" id="3.40.50.10140">
    <property type="entry name" value="Toll/interleukin-1 receptor homology (TIR) domain"/>
    <property type="match status" value="1"/>
</dbReference>
<dbReference type="InterPro" id="IPR003591">
    <property type="entry name" value="Leu-rich_rpt_typical-subtyp"/>
</dbReference>
<comment type="similarity">
    <text evidence="2">Belongs to the Toll-like receptor family.</text>
</comment>
<feature type="region of interest" description="Disordered" evidence="10">
    <location>
        <begin position="1243"/>
        <end position="1339"/>
    </location>
</feature>
<evidence type="ECO:0000256" key="11">
    <source>
        <dbReference type="SAM" id="Phobius"/>
    </source>
</evidence>
<feature type="signal peptide" evidence="12">
    <location>
        <begin position="1"/>
        <end position="27"/>
    </location>
</feature>
<dbReference type="OrthoDB" id="2015831at2759"/>